<evidence type="ECO:0000259" key="1">
    <source>
        <dbReference type="PROSITE" id="PS51481"/>
    </source>
</evidence>
<dbReference type="GO" id="GO:0004371">
    <property type="term" value="F:glycerone kinase activity"/>
    <property type="evidence" value="ECO:0007669"/>
    <property type="project" value="InterPro"/>
</dbReference>
<dbReference type="SUPFAM" id="SSF82549">
    <property type="entry name" value="DAK1/DegV-like"/>
    <property type="match status" value="1"/>
</dbReference>
<dbReference type="PANTHER" id="PTHR28629:SF4">
    <property type="entry name" value="TRIOKINASE_FMN CYCLASE"/>
    <property type="match status" value="1"/>
</dbReference>
<feature type="non-terminal residue" evidence="2">
    <location>
        <position position="359"/>
    </location>
</feature>
<dbReference type="GO" id="GO:0005829">
    <property type="term" value="C:cytosol"/>
    <property type="evidence" value="ECO:0007669"/>
    <property type="project" value="TreeGrafter"/>
</dbReference>
<proteinExistence type="predicted"/>
<dbReference type="Proteomes" id="UP000543598">
    <property type="component" value="Unassembled WGS sequence"/>
</dbReference>
<dbReference type="Pfam" id="PF02733">
    <property type="entry name" value="Dak1"/>
    <property type="match status" value="1"/>
</dbReference>
<dbReference type="RefSeq" id="WP_170283218.1">
    <property type="nucleotide sequence ID" value="NZ_JABEMB010000009.1"/>
</dbReference>
<dbReference type="FunFam" id="3.40.50.10440:FF:000001">
    <property type="entry name" value="Dihydroxyacetone kinase, DhaK subunit"/>
    <property type="match status" value="1"/>
</dbReference>
<evidence type="ECO:0000313" key="2">
    <source>
        <dbReference type="EMBL" id="NNH03883.1"/>
    </source>
</evidence>
<dbReference type="InterPro" id="IPR050861">
    <property type="entry name" value="Dihydroxyacetone_Kinase"/>
</dbReference>
<accession>A0A7Y2Q1P1</accession>
<dbReference type="PANTHER" id="PTHR28629">
    <property type="entry name" value="TRIOKINASE/FMN CYCLASE"/>
    <property type="match status" value="1"/>
</dbReference>
<sequence>MTPLANVSADYALDALAGFAAANADRVLPVRGGVVRATASPPAQVAIVTGGGSGHFPAFAGWVGTGFAHGAACGNVFASPSTAQILSVARAADNGGGVLFAPINYAGDILNFGAAAERLRGDDVDVRLVPITDDIASGGAGEHETRRGIAGSFVVLKVAGAAAERGDTLAEVARIASDANAATRTLGVAFSGCTLPGAQSPLFDVPRGRVAIGLGIHGEPGLSEVPLGTADDVADLVVDRLFAERSPIPGGAVAVVVNGLGSTKYDELFIVFSRVRVRLESEGMRLVAPAVGEYVTSLDMAGLSVSLTYLDDELESLWRAPADAAAFTRGVTQARPARGLAASTAPAAVDVGSASEASR</sequence>
<keyword evidence="2" id="KW-0418">Kinase</keyword>
<evidence type="ECO:0000313" key="3">
    <source>
        <dbReference type="Proteomes" id="UP000543598"/>
    </source>
</evidence>
<dbReference type="EMBL" id="JABEMB010000009">
    <property type="protein sequence ID" value="NNH03883.1"/>
    <property type="molecule type" value="Genomic_DNA"/>
</dbReference>
<dbReference type="Gene3D" id="3.30.1180.20">
    <property type="entry name" value="Dihydroxyacetone kinase, domain 2"/>
    <property type="match status" value="1"/>
</dbReference>
<organism evidence="2 3">
    <name type="scientific">Microbacterium ulmi</name>
    <dbReference type="NCBI Taxonomy" id="179095"/>
    <lineage>
        <taxon>Bacteria</taxon>
        <taxon>Bacillati</taxon>
        <taxon>Actinomycetota</taxon>
        <taxon>Actinomycetes</taxon>
        <taxon>Micrococcales</taxon>
        <taxon>Microbacteriaceae</taxon>
        <taxon>Microbacterium</taxon>
    </lineage>
</organism>
<dbReference type="AlphaFoldDB" id="A0A7Y2Q1P1"/>
<dbReference type="InterPro" id="IPR004006">
    <property type="entry name" value="DhaK_dom"/>
</dbReference>
<name>A0A7Y2Q1P1_9MICO</name>
<gene>
    <name evidence="2" type="ORF">HLA99_08485</name>
</gene>
<protein>
    <submittedName>
        <fullName evidence="2">D-erythrulose kinase</fullName>
    </submittedName>
</protein>
<dbReference type="GO" id="GO:0019563">
    <property type="term" value="P:glycerol catabolic process"/>
    <property type="evidence" value="ECO:0007669"/>
    <property type="project" value="TreeGrafter"/>
</dbReference>
<reference evidence="2 3" key="1">
    <citation type="submission" date="2020-05" db="EMBL/GenBank/DDBJ databases">
        <title>MicrobeNet Type strains.</title>
        <authorList>
            <person name="Nicholson A.C."/>
        </authorList>
    </citation>
    <scope>NUCLEOTIDE SEQUENCE [LARGE SCALE GENOMIC DNA]</scope>
    <source>
        <strain evidence="2 3">JCM 14282</strain>
    </source>
</reference>
<dbReference type="PROSITE" id="PS51481">
    <property type="entry name" value="DHAK"/>
    <property type="match status" value="1"/>
</dbReference>
<keyword evidence="3" id="KW-1185">Reference proteome</keyword>
<comment type="caution">
    <text evidence="2">The sequence shown here is derived from an EMBL/GenBank/DDBJ whole genome shotgun (WGS) entry which is preliminary data.</text>
</comment>
<feature type="domain" description="DhaK" evidence="1">
    <location>
        <begin position="7"/>
        <end position="327"/>
    </location>
</feature>
<keyword evidence="2" id="KW-0808">Transferase</keyword>
<dbReference type="Gene3D" id="3.40.50.10440">
    <property type="entry name" value="Dihydroxyacetone kinase, domain 1"/>
    <property type="match status" value="1"/>
</dbReference>